<organism evidence="4 5">
    <name type="scientific">Porphyra umbilicalis</name>
    <name type="common">Purple laver</name>
    <name type="synonym">Red alga</name>
    <dbReference type="NCBI Taxonomy" id="2786"/>
    <lineage>
        <taxon>Eukaryota</taxon>
        <taxon>Rhodophyta</taxon>
        <taxon>Bangiophyceae</taxon>
        <taxon>Bangiales</taxon>
        <taxon>Bangiaceae</taxon>
        <taxon>Porphyra</taxon>
    </lineage>
</organism>
<gene>
    <name evidence="4" type="ORF">BU14_0810s0005</name>
</gene>
<evidence type="ECO:0000256" key="3">
    <source>
        <dbReference type="RuleBase" id="RU003479"/>
    </source>
</evidence>
<evidence type="ECO:0000313" key="4">
    <source>
        <dbReference type="EMBL" id="OSX70294.1"/>
    </source>
</evidence>
<dbReference type="SMART" id="SM00883">
    <property type="entry name" value="Cpn10"/>
    <property type="match status" value="1"/>
</dbReference>
<dbReference type="SUPFAM" id="SSF50129">
    <property type="entry name" value="GroES-like"/>
    <property type="match status" value="1"/>
</dbReference>
<dbReference type="PRINTS" id="PR00297">
    <property type="entry name" value="CHAPERONIN10"/>
</dbReference>
<dbReference type="PROSITE" id="PS00681">
    <property type="entry name" value="CHAPERONINS_CPN10"/>
    <property type="match status" value="1"/>
</dbReference>
<dbReference type="EMBL" id="KV919279">
    <property type="protein sequence ID" value="OSX70294.1"/>
    <property type="molecule type" value="Genomic_DNA"/>
</dbReference>
<dbReference type="GO" id="GO:0005739">
    <property type="term" value="C:mitochondrion"/>
    <property type="evidence" value="ECO:0007669"/>
    <property type="project" value="TreeGrafter"/>
</dbReference>
<keyword evidence="2 3" id="KW-0143">Chaperone</keyword>
<accession>A0A1X6NNW0</accession>
<dbReference type="CDD" id="cd00320">
    <property type="entry name" value="cpn10"/>
    <property type="match status" value="1"/>
</dbReference>
<dbReference type="InterPro" id="IPR037124">
    <property type="entry name" value="Chaperonin_GroES_sf"/>
</dbReference>
<dbReference type="InterPro" id="IPR020818">
    <property type="entry name" value="Chaperonin_GroES"/>
</dbReference>
<dbReference type="Proteomes" id="UP000218209">
    <property type="component" value="Unassembled WGS sequence"/>
</dbReference>
<sequence length="106" mass="11125">MKASGMALARRIVPLLDRVLIEKVAPKKTSAGGILLPESVVSKLNEGKVLAVGPGARGKDGEVIPPSVSAGDTVVLPEYGGSTLEVEGKEMWLFRDEDLLGKVVSE</sequence>
<dbReference type="PANTHER" id="PTHR10772:SF0">
    <property type="entry name" value="10 KDA HEAT SHOCK PROTEIN, MITOCHONDRIAL"/>
    <property type="match status" value="1"/>
</dbReference>
<dbReference type="GO" id="GO:0051087">
    <property type="term" value="F:protein-folding chaperone binding"/>
    <property type="evidence" value="ECO:0007669"/>
    <property type="project" value="TreeGrafter"/>
</dbReference>
<dbReference type="InterPro" id="IPR011032">
    <property type="entry name" value="GroES-like_sf"/>
</dbReference>
<dbReference type="PANTHER" id="PTHR10772">
    <property type="entry name" value="10 KDA HEAT SHOCK PROTEIN"/>
    <property type="match status" value="1"/>
</dbReference>
<reference evidence="4 5" key="1">
    <citation type="submission" date="2017-03" db="EMBL/GenBank/DDBJ databases">
        <title>WGS assembly of Porphyra umbilicalis.</title>
        <authorList>
            <person name="Brawley S.H."/>
            <person name="Blouin N.A."/>
            <person name="Ficko-Blean E."/>
            <person name="Wheeler G.L."/>
            <person name="Lohr M."/>
            <person name="Goodson H.V."/>
            <person name="Jenkins J.W."/>
            <person name="Blaby-Haas C.E."/>
            <person name="Helliwell K.E."/>
            <person name="Chan C."/>
            <person name="Marriage T."/>
            <person name="Bhattacharya D."/>
            <person name="Klein A.S."/>
            <person name="Badis Y."/>
            <person name="Brodie J."/>
            <person name="Cao Y."/>
            <person name="Collen J."/>
            <person name="Dittami S.M."/>
            <person name="Gachon C.M."/>
            <person name="Green B.R."/>
            <person name="Karpowicz S."/>
            <person name="Kim J.W."/>
            <person name="Kudahl U."/>
            <person name="Lin S."/>
            <person name="Michel G."/>
            <person name="Mittag M."/>
            <person name="Olson B.J."/>
            <person name="Pangilinan J."/>
            <person name="Peng Y."/>
            <person name="Qiu H."/>
            <person name="Shu S."/>
            <person name="Singer J.T."/>
            <person name="Smith A.G."/>
            <person name="Sprecher B.N."/>
            <person name="Wagner V."/>
            <person name="Wang W."/>
            <person name="Wang Z.-Y."/>
            <person name="Yan J."/>
            <person name="Yarish C."/>
            <person name="Zoeuner-Riek S."/>
            <person name="Zhuang Y."/>
            <person name="Zou Y."/>
            <person name="Lindquist E.A."/>
            <person name="Grimwood J."/>
            <person name="Barry K."/>
            <person name="Rokhsar D.S."/>
            <person name="Schmutz J."/>
            <person name="Stiller J.W."/>
            <person name="Grossman A.R."/>
            <person name="Prochnik S.E."/>
        </authorList>
    </citation>
    <scope>NUCLEOTIDE SEQUENCE [LARGE SCALE GENOMIC DNA]</scope>
    <source>
        <strain evidence="4">4086291</strain>
    </source>
</reference>
<name>A0A1X6NNW0_PORUM</name>
<evidence type="ECO:0000256" key="2">
    <source>
        <dbReference type="ARBA" id="ARBA00023186"/>
    </source>
</evidence>
<dbReference type="Gene3D" id="2.30.33.40">
    <property type="entry name" value="GroES chaperonin"/>
    <property type="match status" value="1"/>
</dbReference>
<dbReference type="GO" id="GO:0005524">
    <property type="term" value="F:ATP binding"/>
    <property type="evidence" value="ECO:0007669"/>
    <property type="project" value="InterPro"/>
</dbReference>
<keyword evidence="5" id="KW-1185">Reference proteome</keyword>
<evidence type="ECO:0000313" key="5">
    <source>
        <dbReference type="Proteomes" id="UP000218209"/>
    </source>
</evidence>
<evidence type="ECO:0000256" key="1">
    <source>
        <dbReference type="ARBA" id="ARBA00006975"/>
    </source>
</evidence>
<dbReference type="GO" id="GO:0044183">
    <property type="term" value="F:protein folding chaperone"/>
    <property type="evidence" value="ECO:0007669"/>
    <property type="project" value="InterPro"/>
</dbReference>
<dbReference type="HAMAP" id="MF_00580">
    <property type="entry name" value="CH10"/>
    <property type="match status" value="1"/>
</dbReference>
<proteinExistence type="inferred from homology"/>
<dbReference type="Pfam" id="PF00166">
    <property type="entry name" value="Cpn10"/>
    <property type="match status" value="1"/>
</dbReference>
<dbReference type="InterPro" id="IPR018369">
    <property type="entry name" value="Chaprnonin_Cpn10_CS"/>
</dbReference>
<dbReference type="FunFam" id="2.30.33.40:FF:000002">
    <property type="entry name" value="10 kDa chaperonin, mitochondrial"/>
    <property type="match status" value="1"/>
</dbReference>
<protein>
    <recommendedName>
        <fullName evidence="6">10 kDa chaperonin</fullName>
    </recommendedName>
</protein>
<comment type="similarity">
    <text evidence="1 3">Belongs to the GroES chaperonin family.</text>
</comment>
<dbReference type="GO" id="GO:0046872">
    <property type="term" value="F:metal ion binding"/>
    <property type="evidence" value="ECO:0007669"/>
    <property type="project" value="TreeGrafter"/>
</dbReference>
<dbReference type="GO" id="GO:0051082">
    <property type="term" value="F:unfolded protein binding"/>
    <property type="evidence" value="ECO:0007669"/>
    <property type="project" value="TreeGrafter"/>
</dbReference>
<evidence type="ECO:0008006" key="6">
    <source>
        <dbReference type="Google" id="ProtNLM"/>
    </source>
</evidence>
<dbReference type="AlphaFoldDB" id="A0A1X6NNW0"/>
<dbReference type="OrthoDB" id="184876at2759"/>